<feature type="non-terminal residue" evidence="1">
    <location>
        <position position="1"/>
    </location>
</feature>
<keyword evidence="2" id="KW-1185">Reference proteome</keyword>
<protein>
    <submittedName>
        <fullName evidence="1">Uncharacterized protein</fullName>
    </submittedName>
</protein>
<organism evidence="1 2">
    <name type="scientific">Brassica napus</name>
    <name type="common">Rape</name>
    <dbReference type="NCBI Taxonomy" id="3708"/>
    <lineage>
        <taxon>Eukaryota</taxon>
        <taxon>Viridiplantae</taxon>
        <taxon>Streptophyta</taxon>
        <taxon>Embryophyta</taxon>
        <taxon>Tracheophyta</taxon>
        <taxon>Spermatophyta</taxon>
        <taxon>Magnoliopsida</taxon>
        <taxon>eudicotyledons</taxon>
        <taxon>Gunneridae</taxon>
        <taxon>Pentapetalae</taxon>
        <taxon>rosids</taxon>
        <taxon>malvids</taxon>
        <taxon>Brassicales</taxon>
        <taxon>Brassicaceae</taxon>
        <taxon>Brassiceae</taxon>
        <taxon>Brassica</taxon>
    </lineage>
</organism>
<reference evidence="1 2" key="1">
    <citation type="submission" date="2021-05" db="EMBL/GenBank/DDBJ databases">
        <title>Genome Assembly of Synthetic Allotetraploid Brassica napus Reveals Homoeologous Exchanges between Subgenomes.</title>
        <authorList>
            <person name="Davis J.T."/>
        </authorList>
    </citation>
    <scope>NUCLEOTIDE SEQUENCE [LARGE SCALE GENOMIC DNA]</scope>
    <source>
        <strain evidence="2">cv. Da-Ae</strain>
        <tissue evidence="1">Seedling</tissue>
    </source>
</reference>
<comment type="caution">
    <text evidence="1">The sequence shown here is derived from an EMBL/GenBank/DDBJ whole genome shotgun (WGS) entry which is preliminary data.</text>
</comment>
<sequence>DSNIPHLHLDKRLLRGEVGCADDKGKTVLLDPKAYYGSIHPPCVTFSSLGWMITHPTKLLTFLLHLTSIMSLFGYTPHMQKLSAEICQEIFLYEDYIASLNQSRELFKDKFFLWTACEKSDTKKSFLCAVRDVAEERELCLTPVDSPTLDDLLNTIERHHFKYDATIKKIDQLHLLATQKVAVTESKILLIEATRNKLVDKLVKLSFFLLLFLHTTTSERLCHGTSFGTSKLGGSVEGLVYVLLGLRDMTTTHESFFNTLIMHFKNFTLPLATEIELIDLTFSHSHTRYVLLIRVDFDAAVS</sequence>
<proteinExistence type="predicted"/>
<feature type="non-terminal residue" evidence="1">
    <location>
        <position position="302"/>
    </location>
</feature>
<dbReference type="Proteomes" id="UP000824890">
    <property type="component" value="Unassembled WGS sequence"/>
</dbReference>
<evidence type="ECO:0000313" key="1">
    <source>
        <dbReference type="EMBL" id="KAH0921981.1"/>
    </source>
</evidence>
<accession>A0ABQ8D0E6</accession>
<evidence type="ECO:0000313" key="2">
    <source>
        <dbReference type="Proteomes" id="UP000824890"/>
    </source>
</evidence>
<gene>
    <name evidence="1" type="ORF">HID58_021999</name>
</gene>
<dbReference type="EMBL" id="JAGKQM010000006">
    <property type="protein sequence ID" value="KAH0921981.1"/>
    <property type="molecule type" value="Genomic_DNA"/>
</dbReference>
<name>A0ABQ8D0E6_BRANA</name>